<dbReference type="GO" id="GO:0005829">
    <property type="term" value="C:cytosol"/>
    <property type="evidence" value="ECO:0007669"/>
    <property type="project" value="TreeGrafter"/>
</dbReference>
<name>A0A5C8PPZ9_9HYPH</name>
<feature type="active site" description="Proton acceptor" evidence="1">
    <location>
        <position position="168"/>
    </location>
</feature>
<dbReference type="OrthoDB" id="9791274at2"/>
<dbReference type="EMBL" id="VDUZ01000011">
    <property type="protein sequence ID" value="TXL76314.1"/>
    <property type="molecule type" value="Genomic_DNA"/>
</dbReference>
<dbReference type="Pfam" id="PF04378">
    <property type="entry name" value="RsmJ"/>
    <property type="match status" value="1"/>
</dbReference>
<dbReference type="InterPro" id="IPR007473">
    <property type="entry name" value="RlmJ"/>
</dbReference>
<proteinExistence type="inferred from homology"/>
<comment type="caution">
    <text evidence="2">The sequence shown here is derived from an EMBL/GenBank/DDBJ whole genome shotgun (WGS) entry which is preliminary data.</text>
</comment>
<reference evidence="2 3" key="1">
    <citation type="submission" date="2019-06" db="EMBL/GenBank/DDBJ databases">
        <title>New taxonomy in bacterial strain CC-CFT640, isolated from vineyard.</title>
        <authorList>
            <person name="Lin S.-Y."/>
            <person name="Tsai C.-F."/>
            <person name="Young C.-C."/>
        </authorList>
    </citation>
    <scope>NUCLEOTIDE SEQUENCE [LARGE SCALE GENOMIC DNA]</scope>
    <source>
        <strain evidence="2 3">CC-CFT640</strain>
    </source>
</reference>
<dbReference type="EC" id="2.1.1.266" evidence="1"/>
<keyword evidence="1" id="KW-0949">S-adenosyl-L-methionine</keyword>
<sequence length="285" mass="30913">MNYRHGFHAGNFADVLKHVAWLELLRLMTAKDKALLVLDTHAGSGGYDLGGEQAARTGEWQDGIGRLLEAPAAPAVVRRYVEAVRTYDRKFGRHAGKLRHYPGSPRITRPLLRAGDRCVLCEAHAAEAALLKREFSGDKAIELRAADGYAALKALLPPPERRGLVLIDPPFEKTDEFERVARALAQALKRFATGVYALWYPLKDAASVAALRSAVAALAPRALDIELALARPLPPDGLQASGMIIVNPPWTFDEALQPAVSWLAQALGHDPSAQGTLRWLAGAPS</sequence>
<evidence type="ECO:0000313" key="3">
    <source>
        <dbReference type="Proteomes" id="UP000321638"/>
    </source>
</evidence>
<dbReference type="GO" id="GO:0070475">
    <property type="term" value="P:rRNA base methylation"/>
    <property type="evidence" value="ECO:0007669"/>
    <property type="project" value="UniProtKB-UniRule"/>
</dbReference>
<organism evidence="2 3">
    <name type="scientific">Vineibacter terrae</name>
    <dbReference type="NCBI Taxonomy" id="2586908"/>
    <lineage>
        <taxon>Bacteria</taxon>
        <taxon>Pseudomonadati</taxon>
        <taxon>Pseudomonadota</taxon>
        <taxon>Alphaproteobacteria</taxon>
        <taxon>Hyphomicrobiales</taxon>
        <taxon>Vineibacter</taxon>
    </lineage>
</organism>
<keyword evidence="1 2" id="KW-0489">Methyltransferase</keyword>
<dbReference type="AlphaFoldDB" id="A0A5C8PPZ9"/>
<feature type="binding site" evidence="1">
    <location>
        <position position="41"/>
    </location>
    <ligand>
        <name>S-adenosyl-L-methionine</name>
        <dbReference type="ChEBI" id="CHEBI:59789"/>
    </ligand>
</feature>
<dbReference type="InterPro" id="IPR029063">
    <property type="entry name" value="SAM-dependent_MTases_sf"/>
</dbReference>
<feature type="binding site" evidence="1">
    <location>
        <position position="104"/>
    </location>
    <ligand>
        <name>S-adenosyl-L-methionine</name>
        <dbReference type="ChEBI" id="CHEBI:59789"/>
    </ligand>
</feature>
<feature type="binding site" evidence="1">
    <location>
        <position position="122"/>
    </location>
    <ligand>
        <name>S-adenosyl-L-methionine</name>
        <dbReference type="ChEBI" id="CHEBI:59789"/>
    </ligand>
</feature>
<feature type="binding site" evidence="1">
    <location>
        <begin position="147"/>
        <end position="148"/>
    </location>
    <ligand>
        <name>S-adenosyl-L-methionine</name>
        <dbReference type="ChEBI" id="CHEBI:59789"/>
    </ligand>
</feature>
<dbReference type="GO" id="GO:0003723">
    <property type="term" value="F:RNA binding"/>
    <property type="evidence" value="ECO:0007669"/>
    <property type="project" value="UniProtKB-UniRule"/>
</dbReference>
<gene>
    <name evidence="1" type="primary">rlmJ</name>
    <name evidence="2" type="ORF">FHP25_11715</name>
</gene>
<dbReference type="SUPFAM" id="SSF53335">
    <property type="entry name" value="S-adenosyl-L-methionine-dependent methyltransferases"/>
    <property type="match status" value="1"/>
</dbReference>
<comment type="function">
    <text evidence="1">Specifically methylates the adenine in position 2030 of 23S rRNA.</text>
</comment>
<feature type="binding site" evidence="1">
    <location>
        <position position="18"/>
    </location>
    <ligand>
        <name>S-adenosyl-L-methionine</name>
        <dbReference type="ChEBI" id="CHEBI:59789"/>
    </ligand>
</feature>
<dbReference type="PANTHER" id="PTHR37426">
    <property type="entry name" value="RIBOSOMAL RNA LARGE SUBUNIT METHYLTRANSFERASE J"/>
    <property type="match status" value="1"/>
</dbReference>
<protein>
    <recommendedName>
        <fullName evidence="1">Ribosomal RNA large subunit methyltransferase J</fullName>
        <ecNumber evidence="1">2.1.1.266</ecNumber>
    </recommendedName>
    <alternativeName>
        <fullName evidence="1">23S rRNA (adenine(2030)-N6)-methyltransferase</fullName>
    </alternativeName>
    <alternativeName>
        <fullName evidence="1">23S rRNA m6A2030 methyltransferase</fullName>
    </alternativeName>
</protein>
<dbReference type="Gene3D" id="3.40.50.150">
    <property type="entry name" value="Vaccinia Virus protein VP39"/>
    <property type="match status" value="1"/>
</dbReference>
<evidence type="ECO:0000256" key="1">
    <source>
        <dbReference type="HAMAP-Rule" id="MF_00934"/>
    </source>
</evidence>
<comment type="subunit">
    <text evidence="1">Monomer.</text>
</comment>
<keyword evidence="3" id="KW-1185">Reference proteome</keyword>
<dbReference type="Proteomes" id="UP000321638">
    <property type="component" value="Unassembled WGS sequence"/>
</dbReference>
<keyword evidence="1" id="KW-0694">RNA-binding</keyword>
<feature type="site" description="Interaction with substrate rRNA" evidence="1">
    <location>
        <position position="3"/>
    </location>
</feature>
<comment type="catalytic activity">
    <reaction evidence="1">
        <text>adenosine(2030) in 23S rRNA + S-adenosyl-L-methionine = N(6)-methyladenosine(2030) in 23S rRNA + S-adenosyl-L-homocysteine + H(+)</text>
        <dbReference type="Rhea" id="RHEA:43736"/>
        <dbReference type="Rhea" id="RHEA-COMP:10668"/>
        <dbReference type="Rhea" id="RHEA-COMP:10669"/>
        <dbReference type="ChEBI" id="CHEBI:15378"/>
        <dbReference type="ChEBI" id="CHEBI:57856"/>
        <dbReference type="ChEBI" id="CHEBI:59789"/>
        <dbReference type="ChEBI" id="CHEBI:74411"/>
        <dbReference type="ChEBI" id="CHEBI:74449"/>
        <dbReference type="EC" id="2.1.1.266"/>
    </reaction>
</comment>
<dbReference type="HAMAP" id="MF_00934">
    <property type="entry name" value="23SrRNA_methyltr_J"/>
    <property type="match status" value="1"/>
</dbReference>
<keyword evidence="1" id="KW-0698">rRNA processing</keyword>
<feature type="binding site" evidence="1">
    <location>
        <position position="168"/>
    </location>
    <ligand>
        <name>S-adenosyl-L-methionine</name>
        <dbReference type="ChEBI" id="CHEBI:59789"/>
    </ligand>
</feature>
<keyword evidence="1 2" id="KW-0808">Transferase</keyword>
<comment type="similarity">
    <text evidence="1">Belongs to the RlmJ family.</text>
</comment>
<dbReference type="GO" id="GO:0036307">
    <property type="term" value="F:23S rRNA (adenine(2030)-N(6))-methyltransferase activity"/>
    <property type="evidence" value="ECO:0007669"/>
    <property type="project" value="UniProtKB-UniRule"/>
</dbReference>
<dbReference type="RefSeq" id="WP_147847123.1">
    <property type="nucleotide sequence ID" value="NZ_VDUZ01000011.1"/>
</dbReference>
<dbReference type="PANTHER" id="PTHR37426:SF1">
    <property type="entry name" value="RIBOSOMAL RNA LARGE SUBUNIT METHYLTRANSFERASE J"/>
    <property type="match status" value="1"/>
</dbReference>
<evidence type="ECO:0000313" key="2">
    <source>
        <dbReference type="EMBL" id="TXL76314.1"/>
    </source>
</evidence>
<accession>A0A5C8PPZ9</accession>